<dbReference type="RefSeq" id="WP_136009583.1">
    <property type="nucleotide sequence ID" value="NZ_SRYZ01000008.1"/>
</dbReference>
<dbReference type="PANTHER" id="PTHR45661:SF3">
    <property type="entry name" value="IG-LIKE DOMAIN-CONTAINING PROTEIN"/>
    <property type="match status" value="1"/>
</dbReference>
<dbReference type="PROSITE" id="PS51257">
    <property type="entry name" value="PROKAR_LIPOPROTEIN"/>
    <property type="match status" value="1"/>
</dbReference>
<keyword evidence="3" id="KW-1185">Reference proteome</keyword>
<dbReference type="InterPro" id="IPR026906">
    <property type="entry name" value="LRR_5"/>
</dbReference>
<name>A0A4S2B1D9_9BACE</name>
<dbReference type="Gene3D" id="3.80.10.10">
    <property type="entry name" value="Ribonuclease Inhibitor"/>
    <property type="match status" value="2"/>
</dbReference>
<dbReference type="PANTHER" id="PTHR45661">
    <property type="entry name" value="SURFACE ANTIGEN"/>
    <property type="match status" value="1"/>
</dbReference>
<dbReference type="InterPro" id="IPR032675">
    <property type="entry name" value="LRR_dom_sf"/>
</dbReference>
<sequence>MKKINLQISLWFIAISCVLIVSCSKEDEPQLILSPESEMLFTNGIIFPAEGGEQSMSFTIMNQTWWHSQITPTNKWCTVEYKYNFEQSNEVTAYIHVAENAEHNERNAQFVIKVGDTQKELNIKQKSVNFIQLPEKRYEIRHVSTTFQIEVLSNCNYAIEIDPEGQSWIYNKEGNLQYQPGKQIITFISSENEKTSPRECKITFKGESNSEQIEIYQAAKPALTLSENGTKARIDIQEPGKLPEILSTTDLTKIKDLTLIGYINGTDFVIMEKMTNLIHLDLSHANIRSGGDSYQRINNDMDYFTKDNEITDYLFLNWEKLEHILLPEQAKSIGECAFNHCKNLKNINIPNRVKTIGAYAFLGCIALEDIHLPETLTKIEDSTFGLCKNLSIITIPQNVTYIGRWAFGNCSRLQNVIIKGKITPTITPTSFVEETGASIEDIAPLRFVLYIPKGCKEDYQNNSIWMAHAIAIFEE</sequence>
<evidence type="ECO:0000259" key="1">
    <source>
        <dbReference type="Pfam" id="PF13004"/>
    </source>
</evidence>
<dbReference type="Pfam" id="PF13306">
    <property type="entry name" value="LRR_5"/>
    <property type="match status" value="1"/>
</dbReference>
<feature type="domain" description="BACON" evidence="1">
    <location>
        <begin position="161"/>
        <end position="218"/>
    </location>
</feature>
<dbReference type="InterPro" id="IPR013783">
    <property type="entry name" value="Ig-like_fold"/>
</dbReference>
<reference evidence="2 3" key="1">
    <citation type="submission" date="2019-04" db="EMBL/GenBank/DDBJ databases">
        <title>Microbes associate with the intestines of laboratory mice.</title>
        <authorList>
            <person name="Navarre W."/>
            <person name="Wong E."/>
            <person name="Huang K."/>
            <person name="Tropini C."/>
            <person name="Ng K."/>
            <person name="Yu B."/>
        </authorList>
    </citation>
    <scope>NUCLEOTIDE SEQUENCE [LARGE SCALE GENOMIC DNA]</scope>
    <source>
        <strain evidence="2 3">NM69_E16B</strain>
    </source>
</reference>
<dbReference type="Gene3D" id="2.60.40.10">
    <property type="entry name" value="Immunoglobulins"/>
    <property type="match status" value="2"/>
</dbReference>
<dbReference type="Proteomes" id="UP000310532">
    <property type="component" value="Unassembled WGS sequence"/>
</dbReference>
<evidence type="ECO:0000313" key="3">
    <source>
        <dbReference type="Proteomes" id="UP000310532"/>
    </source>
</evidence>
<dbReference type="EMBL" id="SRYZ01000008">
    <property type="protein sequence ID" value="TGY07818.1"/>
    <property type="molecule type" value="Genomic_DNA"/>
</dbReference>
<organism evidence="2 3">
    <name type="scientific">Bacteroides muris</name>
    <name type="common">ex Afrizal et al. 2022</name>
    <dbReference type="NCBI Taxonomy" id="2516960"/>
    <lineage>
        <taxon>Bacteria</taxon>
        <taxon>Pseudomonadati</taxon>
        <taxon>Bacteroidota</taxon>
        <taxon>Bacteroidia</taxon>
        <taxon>Bacteroidales</taxon>
        <taxon>Bacteroidaceae</taxon>
        <taxon>Bacteroides</taxon>
    </lineage>
</organism>
<proteinExistence type="predicted"/>
<protein>
    <recommendedName>
        <fullName evidence="1">BACON domain-containing protein</fullName>
    </recommendedName>
</protein>
<dbReference type="AlphaFoldDB" id="A0A4S2B1D9"/>
<dbReference type="InterPro" id="IPR024361">
    <property type="entry name" value="BACON"/>
</dbReference>
<evidence type="ECO:0000313" key="2">
    <source>
        <dbReference type="EMBL" id="TGY07818.1"/>
    </source>
</evidence>
<dbReference type="Pfam" id="PF13004">
    <property type="entry name" value="BACON"/>
    <property type="match status" value="2"/>
</dbReference>
<comment type="caution">
    <text evidence="2">The sequence shown here is derived from an EMBL/GenBank/DDBJ whole genome shotgun (WGS) entry which is preliminary data.</text>
</comment>
<dbReference type="CDD" id="cd14948">
    <property type="entry name" value="BACON"/>
    <property type="match status" value="2"/>
</dbReference>
<dbReference type="InterPro" id="IPR053139">
    <property type="entry name" value="Surface_bspA-like"/>
</dbReference>
<dbReference type="Gene3D" id="3.40.50.12480">
    <property type="match status" value="1"/>
</dbReference>
<dbReference type="SUPFAM" id="SSF52058">
    <property type="entry name" value="L domain-like"/>
    <property type="match status" value="1"/>
</dbReference>
<gene>
    <name evidence="2" type="ORF">E5355_06015</name>
</gene>
<accession>A0A4S2B1D9</accession>
<feature type="domain" description="BACON" evidence="1">
    <location>
        <begin position="66"/>
        <end position="126"/>
    </location>
</feature>